<proteinExistence type="predicted"/>
<dbReference type="InterPro" id="IPR009057">
    <property type="entry name" value="Homeodomain-like_sf"/>
</dbReference>
<dbReference type="PANTHER" id="PTHR34849:SF1">
    <property type="entry name" value="SLR0770 PROTEIN"/>
    <property type="match status" value="1"/>
</dbReference>
<dbReference type="InterPro" id="IPR007367">
    <property type="entry name" value="DUF433"/>
</dbReference>
<organism evidence="1 2">
    <name type="scientific">Candidatus Fervidibacter sacchari</name>
    <dbReference type="NCBI Taxonomy" id="1448929"/>
    <lineage>
        <taxon>Bacteria</taxon>
        <taxon>Candidatus Fervidibacterota</taxon>
        <taxon>Candidatus Fervidibacter</taxon>
    </lineage>
</organism>
<comment type="caution">
    <text evidence="1">The sequence shown here is derived from an EMBL/GenBank/DDBJ whole genome shotgun (WGS) entry which is preliminary data.</text>
</comment>
<gene>
    <name evidence="1" type="ORF">M2350_001293</name>
</gene>
<sequence length="110" mass="12712">MAETKERKIIRTEHPHIVKVEGVRGGDEVVEGTCITVWIIANYWLMGMSPEEIASELNLPLGHVFDALSYYLDHKAEIDQQIEEAKSFTKRYYVDEHGIVHFDKKPQEGR</sequence>
<dbReference type="PANTHER" id="PTHR34849">
    <property type="entry name" value="SSL5025 PROTEIN"/>
    <property type="match status" value="1"/>
</dbReference>
<evidence type="ECO:0000313" key="1">
    <source>
        <dbReference type="EMBL" id="MCS3918893.1"/>
    </source>
</evidence>
<dbReference type="Proteomes" id="UP001204798">
    <property type="component" value="Unassembled WGS sequence"/>
</dbReference>
<dbReference type="InterPro" id="IPR036388">
    <property type="entry name" value="WH-like_DNA-bd_sf"/>
</dbReference>
<dbReference type="RefSeq" id="WP_259094946.1">
    <property type="nucleotide sequence ID" value="NZ_CP130454.1"/>
</dbReference>
<reference evidence="1 2" key="1">
    <citation type="submission" date="2022-08" db="EMBL/GenBank/DDBJ databases">
        <title>Bacterial and archaeal communities from various locations to study Microbial Dark Matter (Phase II).</title>
        <authorList>
            <person name="Stepanauskas R."/>
        </authorList>
    </citation>
    <scope>NUCLEOTIDE SEQUENCE [LARGE SCALE GENOMIC DNA]</scope>
    <source>
        <strain evidence="1 2">PD1</strain>
    </source>
</reference>
<keyword evidence="2" id="KW-1185">Reference proteome</keyword>
<dbReference type="Gene3D" id="1.10.10.10">
    <property type="entry name" value="Winged helix-like DNA-binding domain superfamily/Winged helix DNA-binding domain"/>
    <property type="match status" value="1"/>
</dbReference>
<dbReference type="EMBL" id="JANUCP010000002">
    <property type="protein sequence ID" value="MCS3918893.1"/>
    <property type="molecule type" value="Genomic_DNA"/>
</dbReference>
<dbReference type="Pfam" id="PF04255">
    <property type="entry name" value="DUF433"/>
    <property type="match status" value="1"/>
</dbReference>
<evidence type="ECO:0000313" key="2">
    <source>
        <dbReference type="Proteomes" id="UP001204798"/>
    </source>
</evidence>
<accession>A0ABT2ELR3</accession>
<dbReference type="SUPFAM" id="SSF46689">
    <property type="entry name" value="Homeodomain-like"/>
    <property type="match status" value="1"/>
</dbReference>
<protein>
    <submittedName>
        <fullName evidence="1">Uncharacterized protein (DUF433 family)</fullName>
    </submittedName>
</protein>
<name>A0ABT2ELR3_9BACT</name>